<name>A0A0P1F8C7_THAGE</name>
<dbReference type="RefSeq" id="WP_058261922.1">
    <property type="nucleotide sequence ID" value="NZ_CP051181.1"/>
</dbReference>
<dbReference type="Proteomes" id="UP000051587">
    <property type="component" value="Unassembled WGS sequence"/>
</dbReference>
<evidence type="ECO:0000313" key="4">
    <source>
        <dbReference type="Proteomes" id="UP000051587"/>
    </source>
</evidence>
<evidence type="ECO:0000313" key="3">
    <source>
        <dbReference type="EMBL" id="CUH64237.1"/>
    </source>
</evidence>
<proteinExistence type="predicted"/>
<evidence type="ECO:0000256" key="1">
    <source>
        <dbReference type="SAM" id="Phobius"/>
    </source>
</evidence>
<dbReference type="Pfam" id="PF14358">
    <property type="entry name" value="DUF4405"/>
    <property type="match status" value="1"/>
</dbReference>
<keyword evidence="1" id="KW-0472">Membrane</keyword>
<dbReference type="InterPro" id="IPR025517">
    <property type="entry name" value="DUF4405"/>
</dbReference>
<dbReference type="EMBL" id="CYSA01000015">
    <property type="protein sequence ID" value="CUH64237.1"/>
    <property type="molecule type" value="Genomic_DNA"/>
</dbReference>
<reference evidence="3 4" key="1">
    <citation type="submission" date="2015-09" db="EMBL/GenBank/DDBJ databases">
        <authorList>
            <consortium name="Swine Surveillance"/>
        </authorList>
    </citation>
    <scope>NUCLEOTIDE SEQUENCE [LARGE SCALE GENOMIC DNA]</scope>
    <source>
        <strain evidence="3 4">CECT 4357</strain>
    </source>
</reference>
<protein>
    <recommendedName>
        <fullName evidence="2">Flavinylation-associated cytochrome domain-containing protein</fullName>
    </recommendedName>
</protein>
<keyword evidence="1" id="KW-0812">Transmembrane</keyword>
<feature type="transmembrane region" description="Helical" evidence="1">
    <location>
        <begin position="41"/>
        <end position="58"/>
    </location>
</feature>
<organism evidence="3 4">
    <name type="scientific">Thalassovita gelatinovora</name>
    <name type="common">Thalassobius gelatinovorus</name>
    <dbReference type="NCBI Taxonomy" id="53501"/>
    <lineage>
        <taxon>Bacteria</taxon>
        <taxon>Pseudomonadati</taxon>
        <taxon>Pseudomonadota</taxon>
        <taxon>Alphaproteobacteria</taxon>
        <taxon>Rhodobacterales</taxon>
        <taxon>Roseobacteraceae</taxon>
        <taxon>Thalassovita</taxon>
    </lineage>
</organism>
<evidence type="ECO:0000259" key="2">
    <source>
        <dbReference type="Pfam" id="PF14358"/>
    </source>
</evidence>
<dbReference type="AlphaFoldDB" id="A0A0P1F8C7"/>
<keyword evidence="4" id="KW-1185">Reference proteome</keyword>
<dbReference type="OrthoDB" id="5363112at2"/>
<feature type="transmembrane region" description="Helical" evidence="1">
    <location>
        <begin position="70"/>
        <end position="88"/>
    </location>
</feature>
<accession>A0A0P1F8C7</accession>
<keyword evidence="1" id="KW-1133">Transmembrane helix</keyword>
<feature type="transmembrane region" description="Helical" evidence="1">
    <location>
        <begin position="7"/>
        <end position="29"/>
    </location>
</feature>
<feature type="domain" description="Flavinylation-associated cytochrome" evidence="2">
    <location>
        <begin position="8"/>
        <end position="58"/>
    </location>
</feature>
<gene>
    <name evidence="3" type="ORF">TG4357_01162</name>
</gene>
<sequence length="164" mass="16774">MASLRNFATPLTIGAFTISGVTGVLMFFHLDTGLNKVAHEWLSWALLAGVGLHLAVNFRAFKTYFKRPKAMAIIGAGALLLAASFLPLGGGGNASPVAAVMQGMGRAPVEKVIALTGETAESGLMRLNAAGIQAAPGQTIGALSGGDRGKQAEILQVIFAADPA</sequence>